<dbReference type="InterPro" id="IPR049326">
    <property type="entry name" value="Rhodopsin_dom_fungi"/>
</dbReference>
<dbReference type="VEuPathDB" id="FungiDB:BO71DRAFT_374605"/>
<proteinExistence type="predicted"/>
<sequence>MGPNVPPGQSPPFQVVDDLHHGAWIIITGALGLVLSLASFFIRLYVRLALHPPLAYDDHLLLVATIVAIVQSALVFDAASRGLGTSIHLLKPDQVNRVQTLLTATNILYLITIYISKCCVLGIYLRLTPQKLHNRVSLATLALCTAWVIPAILVIAVNCELNRPWRGSGAQCVDLRQRWQFIVALNIATELILFGLAVALLWGLFMPLQRKFTIGFAFLFRLPLILFSIFHIYSIQQNIHDADPTLAVVTPGIWEQVELNYALVACSAFCLRPFMAAVSTNYGTAGDSNLENTGTSRSLKVGSSKSGSGGRSQAACLTRDGRRSRGSWRTGRGISRGFEGLEDGEDQAGPASRSIELMERGGGRCSIGSESGSAKMIIRKDVEYTIEYNGESSNAGGQDMDYWV</sequence>
<dbReference type="OrthoDB" id="3918601at2759"/>
<feature type="transmembrane region" description="Helical" evidence="2">
    <location>
        <begin position="107"/>
        <end position="125"/>
    </location>
</feature>
<evidence type="ECO:0000256" key="1">
    <source>
        <dbReference type="SAM" id="MobiDB-lite"/>
    </source>
</evidence>
<feature type="transmembrane region" description="Helical" evidence="2">
    <location>
        <begin position="178"/>
        <end position="205"/>
    </location>
</feature>
<dbReference type="Pfam" id="PF20684">
    <property type="entry name" value="Fung_rhodopsin"/>
    <property type="match status" value="1"/>
</dbReference>
<evidence type="ECO:0000259" key="3">
    <source>
        <dbReference type="Pfam" id="PF20684"/>
    </source>
</evidence>
<dbReference type="Proteomes" id="UP000247810">
    <property type="component" value="Unassembled WGS sequence"/>
</dbReference>
<organism evidence="4 5">
    <name type="scientific">Aspergillus ellipticus CBS 707.79</name>
    <dbReference type="NCBI Taxonomy" id="1448320"/>
    <lineage>
        <taxon>Eukaryota</taxon>
        <taxon>Fungi</taxon>
        <taxon>Dikarya</taxon>
        <taxon>Ascomycota</taxon>
        <taxon>Pezizomycotina</taxon>
        <taxon>Eurotiomycetes</taxon>
        <taxon>Eurotiomycetidae</taxon>
        <taxon>Eurotiales</taxon>
        <taxon>Aspergillaceae</taxon>
        <taxon>Aspergillus</taxon>
        <taxon>Aspergillus subgen. Circumdati</taxon>
    </lineage>
</organism>
<feature type="transmembrane region" description="Helical" evidence="2">
    <location>
        <begin position="23"/>
        <end position="46"/>
    </location>
</feature>
<keyword evidence="5" id="KW-1185">Reference proteome</keyword>
<feature type="compositionally biased region" description="Low complexity" evidence="1">
    <location>
        <begin position="296"/>
        <end position="306"/>
    </location>
</feature>
<keyword evidence="2" id="KW-0812">Transmembrane</keyword>
<feature type="transmembrane region" description="Helical" evidence="2">
    <location>
        <begin position="212"/>
        <end position="233"/>
    </location>
</feature>
<name>A0A319E809_9EURO</name>
<dbReference type="STRING" id="1448320.A0A319E809"/>
<reference evidence="4 5" key="1">
    <citation type="submission" date="2018-02" db="EMBL/GenBank/DDBJ databases">
        <title>The genomes of Aspergillus section Nigri reveals drivers in fungal speciation.</title>
        <authorList>
            <consortium name="DOE Joint Genome Institute"/>
            <person name="Vesth T.C."/>
            <person name="Nybo J."/>
            <person name="Theobald S."/>
            <person name="Brandl J."/>
            <person name="Frisvad J.C."/>
            <person name="Nielsen K.F."/>
            <person name="Lyhne E.K."/>
            <person name="Kogle M.E."/>
            <person name="Kuo A."/>
            <person name="Riley R."/>
            <person name="Clum A."/>
            <person name="Nolan M."/>
            <person name="Lipzen A."/>
            <person name="Salamov A."/>
            <person name="Henrissat B."/>
            <person name="Wiebenga A."/>
            <person name="De vries R.P."/>
            <person name="Grigoriev I.V."/>
            <person name="Mortensen U.H."/>
            <person name="Andersen M.R."/>
            <person name="Baker S.E."/>
        </authorList>
    </citation>
    <scope>NUCLEOTIDE SEQUENCE [LARGE SCALE GENOMIC DNA]</scope>
    <source>
        <strain evidence="4 5">CBS 707.79</strain>
    </source>
</reference>
<feature type="transmembrane region" description="Helical" evidence="2">
    <location>
        <begin position="137"/>
        <end position="158"/>
    </location>
</feature>
<gene>
    <name evidence="4" type="ORF">BO71DRAFT_374605</name>
</gene>
<evidence type="ECO:0000256" key="2">
    <source>
        <dbReference type="SAM" id="Phobius"/>
    </source>
</evidence>
<dbReference type="EMBL" id="KZ825833">
    <property type="protein sequence ID" value="PYH96798.1"/>
    <property type="molecule type" value="Genomic_DNA"/>
</dbReference>
<feature type="region of interest" description="Disordered" evidence="1">
    <location>
        <begin position="293"/>
        <end position="350"/>
    </location>
</feature>
<feature type="domain" description="Rhodopsin" evidence="3">
    <location>
        <begin position="42"/>
        <end position="275"/>
    </location>
</feature>
<keyword evidence="2" id="KW-1133">Transmembrane helix</keyword>
<keyword evidence="2" id="KW-0472">Membrane</keyword>
<evidence type="ECO:0000313" key="5">
    <source>
        <dbReference type="Proteomes" id="UP000247810"/>
    </source>
</evidence>
<feature type="compositionally biased region" description="Low complexity" evidence="1">
    <location>
        <begin position="327"/>
        <end position="337"/>
    </location>
</feature>
<protein>
    <recommendedName>
        <fullName evidence="3">Rhodopsin domain-containing protein</fullName>
    </recommendedName>
</protein>
<dbReference type="PANTHER" id="PTHR39614:SF3">
    <property type="entry name" value="INTEGRAL MEMBRANE PROTEIN"/>
    <property type="match status" value="1"/>
</dbReference>
<dbReference type="PANTHER" id="PTHR39614">
    <property type="entry name" value="INTEGRAL MEMBRANE PROTEIN"/>
    <property type="match status" value="1"/>
</dbReference>
<dbReference type="AlphaFoldDB" id="A0A319E809"/>
<accession>A0A319E809</accession>
<evidence type="ECO:0000313" key="4">
    <source>
        <dbReference type="EMBL" id="PYH96798.1"/>
    </source>
</evidence>